<dbReference type="EMBL" id="KN731841">
    <property type="protein sequence ID" value="KIH59554.1"/>
    <property type="molecule type" value="Genomic_DNA"/>
</dbReference>
<evidence type="ECO:0000313" key="2">
    <source>
        <dbReference type="EMBL" id="KIH59554.1"/>
    </source>
</evidence>
<feature type="compositionally biased region" description="Basic and acidic residues" evidence="1">
    <location>
        <begin position="8"/>
        <end position="18"/>
    </location>
</feature>
<evidence type="ECO:0000313" key="3">
    <source>
        <dbReference type="Proteomes" id="UP000054047"/>
    </source>
</evidence>
<name>A0A0C2GKX8_9BILA</name>
<reference evidence="2 3" key="1">
    <citation type="submission" date="2013-12" db="EMBL/GenBank/DDBJ databases">
        <title>Draft genome of the parsitic nematode Ancylostoma duodenale.</title>
        <authorList>
            <person name="Mitreva M."/>
        </authorList>
    </citation>
    <scope>NUCLEOTIDE SEQUENCE [LARGE SCALE GENOMIC DNA]</scope>
    <source>
        <strain evidence="2 3">Zhejiang</strain>
    </source>
</reference>
<dbReference type="AlphaFoldDB" id="A0A0C2GKX8"/>
<protein>
    <submittedName>
        <fullName evidence="2">Uncharacterized protein</fullName>
    </submittedName>
</protein>
<evidence type="ECO:0000256" key="1">
    <source>
        <dbReference type="SAM" id="MobiDB-lite"/>
    </source>
</evidence>
<gene>
    <name evidence="2" type="ORF">ANCDUO_10208</name>
</gene>
<dbReference type="OrthoDB" id="5903061at2759"/>
<proteinExistence type="predicted"/>
<keyword evidence="3" id="KW-1185">Reference proteome</keyword>
<sequence>MMLSVSLERTESTVREGPMEGLLEPARFTRRSTGVKKRRRSSLLTHVVLTITAGQEVIRRFRLRIIEPTGPAIYSKIGSVENIC</sequence>
<organism evidence="2 3">
    <name type="scientific">Ancylostoma duodenale</name>
    <dbReference type="NCBI Taxonomy" id="51022"/>
    <lineage>
        <taxon>Eukaryota</taxon>
        <taxon>Metazoa</taxon>
        <taxon>Ecdysozoa</taxon>
        <taxon>Nematoda</taxon>
        <taxon>Chromadorea</taxon>
        <taxon>Rhabditida</taxon>
        <taxon>Rhabditina</taxon>
        <taxon>Rhabditomorpha</taxon>
        <taxon>Strongyloidea</taxon>
        <taxon>Ancylostomatidae</taxon>
        <taxon>Ancylostomatinae</taxon>
        <taxon>Ancylostoma</taxon>
    </lineage>
</organism>
<feature type="region of interest" description="Disordered" evidence="1">
    <location>
        <begin position="1"/>
        <end position="21"/>
    </location>
</feature>
<accession>A0A0C2GKX8</accession>
<dbReference type="Proteomes" id="UP000054047">
    <property type="component" value="Unassembled WGS sequence"/>
</dbReference>